<name>A0ABP6CEX4_9ACTN</name>
<keyword evidence="3" id="KW-1185">Reference proteome</keyword>
<evidence type="ECO:0000256" key="1">
    <source>
        <dbReference type="SAM" id="MobiDB-lite"/>
    </source>
</evidence>
<evidence type="ECO:0000313" key="3">
    <source>
        <dbReference type="Proteomes" id="UP001501509"/>
    </source>
</evidence>
<sequence>MASSKPWISSEAAAVTRTRRLRVSMGSLGQVLVSVVKVPFSAWSAVRRHRSFLMAVHSQDPGEIHDPNLPPPGQGAKAPLSDSKTSSAKRSPMRTWPAGEGWTPSSKGSSA</sequence>
<gene>
    <name evidence="2" type="ORF">GCM10010411_53920</name>
</gene>
<proteinExistence type="predicted"/>
<dbReference type="Proteomes" id="UP001501509">
    <property type="component" value="Unassembled WGS sequence"/>
</dbReference>
<accession>A0ABP6CEX4</accession>
<feature type="region of interest" description="Disordered" evidence="1">
    <location>
        <begin position="58"/>
        <end position="111"/>
    </location>
</feature>
<organism evidence="2 3">
    <name type="scientific">Actinomadura fulvescens</name>
    <dbReference type="NCBI Taxonomy" id="46160"/>
    <lineage>
        <taxon>Bacteria</taxon>
        <taxon>Bacillati</taxon>
        <taxon>Actinomycetota</taxon>
        <taxon>Actinomycetes</taxon>
        <taxon>Streptosporangiales</taxon>
        <taxon>Thermomonosporaceae</taxon>
        <taxon>Actinomadura</taxon>
    </lineage>
</organism>
<reference evidence="3" key="1">
    <citation type="journal article" date="2019" name="Int. J. Syst. Evol. Microbiol.">
        <title>The Global Catalogue of Microorganisms (GCM) 10K type strain sequencing project: providing services to taxonomists for standard genome sequencing and annotation.</title>
        <authorList>
            <consortium name="The Broad Institute Genomics Platform"/>
            <consortium name="The Broad Institute Genome Sequencing Center for Infectious Disease"/>
            <person name="Wu L."/>
            <person name="Ma J."/>
        </authorList>
    </citation>
    <scope>NUCLEOTIDE SEQUENCE [LARGE SCALE GENOMIC DNA]</scope>
    <source>
        <strain evidence="3">JCM 6833</strain>
    </source>
</reference>
<evidence type="ECO:0000313" key="2">
    <source>
        <dbReference type="EMBL" id="GAA2612401.1"/>
    </source>
</evidence>
<dbReference type="EMBL" id="BAAATD010000007">
    <property type="protein sequence ID" value="GAA2612401.1"/>
    <property type="molecule type" value="Genomic_DNA"/>
</dbReference>
<protein>
    <submittedName>
        <fullName evidence="2">Uncharacterized protein</fullName>
    </submittedName>
</protein>
<comment type="caution">
    <text evidence="2">The sequence shown here is derived from an EMBL/GenBank/DDBJ whole genome shotgun (WGS) entry which is preliminary data.</text>
</comment>